<dbReference type="EMBL" id="CP000472">
    <property type="protein sequence ID" value="ACJ27805.1"/>
    <property type="molecule type" value="Genomic_DNA"/>
</dbReference>
<dbReference type="InterPro" id="IPR015378">
    <property type="entry name" value="Transposase-like_Mu_C"/>
</dbReference>
<keyword evidence="3" id="KW-1185">Reference proteome</keyword>
<dbReference type="Pfam" id="PF09299">
    <property type="entry name" value="Mu-transpos_C"/>
    <property type="match status" value="1"/>
</dbReference>
<evidence type="ECO:0000313" key="2">
    <source>
        <dbReference type="EMBL" id="ACJ27805.1"/>
    </source>
</evidence>
<gene>
    <name evidence="2" type="ordered locus">swp_1002</name>
</gene>
<dbReference type="KEGG" id="swp:swp_1002"/>
<sequence length="618" mass="71664">MSCIMDFADEFTESTSAKKPETPAQYVKLDDAELLKRDLDTFPDFLKEKALDKYKLISFIEQENSGGWTQKKLDPILDRLFEGNTEKRPNWRTVVRWRKSYIDSNGDLASLVVKRHKMGNRKKRVEGDEVFFERALSRFLDAKRPKVTTAYQYYKDVITIENETIVDGKIPIISYTAFNQRIKSLPPYPIAVARHGKFKADQWFAYCSSHIPPTRILERVEIDHTPLDLILLDDELLIPLGRPYLTLIVDVFSNCVLGFHLSYKAPSYVSAAKAIVHAIKPKTLSNIGIELQNDWPCYGKFETLVVDNGAEFWSKSLDHACKEAGINIQYNPVRKPWLKPFVERFFGMINQYFLTEIPGKTFSNILEKEDYKPEKDAIMRFSVFVEEFHRWIVDIYHQDSDSRDTRIPIKQWQHGFDIYPPLQMEVEDEKRFNVLMGIADERTLTRNGFKFEELMYDSTALADYRKHYPQTKDTIKKLIKIDPDDLSSIHVYLEELEGYLKVPCTDTTGYTQGLSLHEHKVTKKINREIIRESKDNLGLAKARMAIHARVQQEQELFNESKTKTKLSGVKKKAQLADISSTGKSTIVLPESEPQKSINCNQVEAEMEDDDWDMDLEGY</sequence>
<organism evidence="2 3">
    <name type="scientific">Shewanella piezotolerans (strain WP3 / JCM 13877)</name>
    <dbReference type="NCBI Taxonomy" id="225849"/>
    <lineage>
        <taxon>Bacteria</taxon>
        <taxon>Pseudomonadati</taxon>
        <taxon>Pseudomonadota</taxon>
        <taxon>Gammaproteobacteria</taxon>
        <taxon>Alteromonadales</taxon>
        <taxon>Shewanellaceae</taxon>
        <taxon>Shewanella</taxon>
    </lineage>
</organism>
<dbReference type="SUPFAM" id="SSF53098">
    <property type="entry name" value="Ribonuclease H-like"/>
    <property type="match status" value="1"/>
</dbReference>
<reference evidence="2 3" key="1">
    <citation type="journal article" date="2008" name="PLoS ONE">
        <title>Environmental adaptation: genomic analysis of the piezotolerant and psychrotolerant deep-sea iron reducing bacterium Shewanella piezotolerans WP3.</title>
        <authorList>
            <person name="Wang F."/>
            <person name="Wang J."/>
            <person name="Jian H."/>
            <person name="Zhang B."/>
            <person name="Li S."/>
            <person name="Wang F."/>
            <person name="Zeng X."/>
            <person name="Gao L."/>
            <person name="Bartlett D.H."/>
            <person name="Yu J."/>
            <person name="Hu S."/>
            <person name="Xiao X."/>
        </authorList>
    </citation>
    <scope>NUCLEOTIDE SEQUENCE [LARGE SCALE GENOMIC DNA]</scope>
    <source>
        <strain evidence="3">WP3 / JCM 13877</strain>
    </source>
</reference>
<dbReference type="GO" id="GO:0003676">
    <property type="term" value="F:nucleic acid binding"/>
    <property type="evidence" value="ECO:0007669"/>
    <property type="project" value="InterPro"/>
</dbReference>
<dbReference type="InterPro" id="IPR001584">
    <property type="entry name" value="Integrase_cat-core"/>
</dbReference>
<dbReference type="Proteomes" id="UP000000753">
    <property type="component" value="Chromosome"/>
</dbReference>
<name>B8CJ43_SHEPW</name>
<dbReference type="eggNOG" id="COG2801">
    <property type="taxonomic scope" value="Bacteria"/>
</dbReference>
<evidence type="ECO:0000259" key="1">
    <source>
        <dbReference type="PROSITE" id="PS50994"/>
    </source>
</evidence>
<accession>B8CJ43</accession>
<protein>
    <submittedName>
        <fullName evidence="2">Transposase OrfA, putative</fullName>
    </submittedName>
</protein>
<dbReference type="AlphaFoldDB" id="B8CJ43"/>
<evidence type="ECO:0000313" key="3">
    <source>
        <dbReference type="Proteomes" id="UP000000753"/>
    </source>
</evidence>
<dbReference type="HOGENOM" id="CLU_017991_1_0_6"/>
<dbReference type="Gene3D" id="3.30.420.10">
    <property type="entry name" value="Ribonuclease H-like superfamily/Ribonuclease H"/>
    <property type="match status" value="1"/>
</dbReference>
<proteinExistence type="predicted"/>
<dbReference type="GO" id="GO:0015074">
    <property type="term" value="P:DNA integration"/>
    <property type="evidence" value="ECO:0007669"/>
    <property type="project" value="InterPro"/>
</dbReference>
<dbReference type="InterPro" id="IPR036397">
    <property type="entry name" value="RNaseH_sf"/>
</dbReference>
<dbReference type="InterPro" id="IPR012337">
    <property type="entry name" value="RNaseH-like_sf"/>
</dbReference>
<feature type="domain" description="Integrase catalytic" evidence="1">
    <location>
        <begin position="208"/>
        <end position="416"/>
    </location>
</feature>
<dbReference type="PROSITE" id="PS50994">
    <property type="entry name" value="INTEGRASE"/>
    <property type="match status" value="1"/>
</dbReference>
<dbReference type="STRING" id="225849.swp_1002"/>